<gene>
    <name evidence="2" type="ORF">E1956_42285</name>
</gene>
<organism evidence="2 3">
    <name type="scientific">Paraburkholderia pallida</name>
    <dbReference type="NCBI Taxonomy" id="2547399"/>
    <lineage>
        <taxon>Bacteria</taxon>
        <taxon>Pseudomonadati</taxon>
        <taxon>Pseudomonadota</taxon>
        <taxon>Betaproteobacteria</taxon>
        <taxon>Burkholderiales</taxon>
        <taxon>Burkholderiaceae</taxon>
        <taxon>Paraburkholderia</taxon>
    </lineage>
</organism>
<proteinExistence type="predicted"/>
<dbReference type="Proteomes" id="UP000295727">
    <property type="component" value="Chromosome 4"/>
</dbReference>
<feature type="domain" description="BON" evidence="1">
    <location>
        <begin position="47"/>
        <end position="114"/>
    </location>
</feature>
<accession>A0A4P7D8I1</accession>
<evidence type="ECO:0000313" key="3">
    <source>
        <dbReference type="Proteomes" id="UP000295727"/>
    </source>
</evidence>
<dbReference type="OrthoDB" id="9035457at2"/>
<sequence>MQFDAVKCVRAIACVIVTVGISLPVPKVCFAQVPPASSISKSEQRKEDRQLAKDVRLALNTNKVNTNDIRILARRGVVSLTGYVPDPSQITKAAMVAQSVPGVTAVKSYLILYVNGG</sequence>
<name>A0A4P7D8I1_9BURK</name>
<keyword evidence="3" id="KW-1185">Reference proteome</keyword>
<protein>
    <submittedName>
        <fullName evidence="2">BON domain-containing protein</fullName>
    </submittedName>
</protein>
<reference evidence="2 3" key="1">
    <citation type="submission" date="2019-03" db="EMBL/GenBank/DDBJ databases">
        <title>Paraburkholderia sp. 7MH5, isolated from subtropical forest soil.</title>
        <authorList>
            <person name="Gao Z.-H."/>
            <person name="Qiu L.-H."/>
        </authorList>
    </citation>
    <scope>NUCLEOTIDE SEQUENCE [LARGE SCALE GENOMIC DNA]</scope>
    <source>
        <strain evidence="2 3">7MH5</strain>
    </source>
</reference>
<dbReference type="KEGG" id="ppai:E1956_42285"/>
<evidence type="ECO:0000259" key="1">
    <source>
        <dbReference type="PROSITE" id="PS50914"/>
    </source>
</evidence>
<dbReference type="PROSITE" id="PS50914">
    <property type="entry name" value="BON"/>
    <property type="match status" value="1"/>
</dbReference>
<dbReference type="Gene3D" id="3.30.1340.30">
    <property type="match status" value="1"/>
</dbReference>
<dbReference type="AlphaFoldDB" id="A0A4P7D8I1"/>
<dbReference type="Pfam" id="PF04972">
    <property type="entry name" value="BON"/>
    <property type="match status" value="1"/>
</dbReference>
<evidence type="ECO:0000313" key="2">
    <source>
        <dbReference type="EMBL" id="QBR03727.1"/>
    </source>
</evidence>
<dbReference type="RefSeq" id="WP_134759412.1">
    <property type="nucleotide sequence ID" value="NZ_CP038151.1"/>
</dbReference>
<dbReference type="InterPro" id="IPR007055">
    <property type="entry name" value="BON_dom"/>
</dbReference>
<dbReference type="EMBL" id="CP038151">
    <property type="protein sequence ID" value="QBR03727.1"/>
    <property type="molecule type" value="Genomic_DNA"/>
</dbReference>